<accession>W6RTG9</accession>
<feature type="transmembrane region" description="Helical" evidence="1">
    <location>
        <begin position="65"/>
        <end position="84"/>
    </location>
</feature>
<feature type="transmembrane region" description="Helical" evidence="1">
    <location>
        <begin position="34"/>
        <end position="53"/>
    </location>
</feature>
<evidence type="ECO:0000256" key="1">
    <source>
        <dbReference type="SAM" id="Phobius"/>
    </source>
</evidence>
<sequence length="306" mass="35580">MFLFDNITWYSAIMWFVVLFILMLINEVARRSKWFSIFLCVILPMILTIFVWPKTAGEDSSTGTWFHWVKVYSALAGCLGFMGIRYIKGWKDNRYILMFPAIILAINMLEAVIRDFQCFGYAEGIVDGVWMVGGPWNILNGIAGILNILTISGWLGIFVGKDKNKDMLWPDQLWFWIIAYDIWNFAYVYNCVSDHSFYAGAALLISCTIPALFIKKGAWIQHRAYTLAAWMMFTMSFPNFVQDSIFAVQSSHNTTALFIVSLVSFIVNVIVFVYHYYKIFKYKRNPFNKDVHTDLKDYKEIVEKNK</sequence>
<keyword evidence="1" id="KW-0812">Transmembrane</keyword>
<protein>
    <submittedName>
        <fullName evidence="2">Uncharacterized protein</fullName>
    </submittedName>
</protein>
<dbReference type="HOGENOM" id="CLU_065309_0_0_9"/>
<feature type="transmembrane region" description="Helical" evidence="1">
    <location>
        <begin position="195"/>
        <end position="213"/>
    </location>
</feature>
<dbReference type="Proteomes" id="UP000019426">
    <property type="component" value="Chromosome M2/40_rep1"/>
</dbReference>
<dbReference type="EMBL" id="HG917868">
    <property type="protein sequence ID" value="CDM67578.1"/>
    <property type="molecule type" value="Genomic_DNA"/>
</dbReference>
<keyword evidence="1" id="KW-0472">Membrane</keyword>
<dbReference type="OrthoDB" id="7054801at2"/>
<feature type="transmembrane region" description="Helical" evidence="1">
    <location>
        <begin position="96"/>
        <end position="113"/>
    </location>
</feature>
<dbReference type="RefSeq" id="WP_044036030.1">
    <property type="nucleotide sequence ID" value="NZ_HG917868.1"/>
</dbReference>
<dbReference type="Pfam" id="PF18948">
    <property type="entry name" value="DUF5692"/>
    <property type="match status" value="1"/>
</dbReference>
<name>W6RTG9_9CLOT</name>
<proteinExistence type="predicted"/>
<feature type="transmembrane region" description="Helical" evidence="1">
    <location>
        <begin position="138"/>
        <end position="160"/>
    </location>
</feature>
<dbReference type="AlphaFoldDB" id="W6RTG9"/>
<reference evidence="2 3" key="1">
    <citation type="submission" date="2013-11" db="EMBL/GenBank/DDBJ databases">
        <title>Complete genome sequence of Clostridum sp. M2/40.</title>
        <authorList>
            <person name="Wibberg D."/>
            <person name="Puehler A."/>
            <person name="Schlueter A."/>
        </authorList>
    </citation>
    <scope>NUCLEOTIDE SEQUENCE [LARGE SCALE GENOMIC DNA]</scope>
    <source>
        <strain evidence="3">M2/40</strain>
    </source>
</reference>
<gene>
    <name evidence="2" type="ORF">CM240_0411</name>
</gene>
<evidence type="ECO:0000313" key="2">
    <source>
        <dbReference type="EMBL" id="CDM67578.1"/>
    </source>
</evidence>
<dbReference type="eggNOG" id="ENOG502Z7J3">
    <property type="taxonomic scope" value="Bacteria"/>
</dbReference>
<dbReference type="InterPro" id="IPR043747">
    <property type="entry name" value="DUF5692"/>
</dbReference>
<feature type="transmembrane region" description="Helical" evidence="1">
    <location>
        <begin position="225"/>
        <end position="241"/>
    </location>
</feature>
<feature type="transmembrane region" description="Helical" evidence="1">
    <location>
        <begin position="6"/>
        <end position="25"/>
    </location>
</feature>
<dbReference type="PATRIC" id="fig|1216932.3.peg.395"/>
<feature type="transmembrane region" description="Helical" evidence="1">
    <location>
        <begin position="172"/>
        <end position="189"/>
    </location>
</feature>
<feature type="transmembrane region" description="Helical" evidence="1">
    <location>
        <begin position="256"/>
        <end position="277"/>
    </location>
</feature>
<keyword evidence="3" id="KW-1185">Reference proteome</keyword>
<organism evidence="2 3">
    <name type="scientific">Clostridium bornimense</name>
    <dbReference type="NCBI Taxonomy" id="1216932"/>
    <lineage>
        <taxon>Bacteria</taxon>
        <taxon>Bacillati</taxon>
        <taxon>Bacillota</taxon>
        <taxon>Clostridia</taxon>
        <taxon>Eubacteriales</taxon>
        <taxon>Clostridiaceae</taxon>
        <taxon>Clostridium</taxon>
    </lineage>
</organism>
<evidence type="ECO:0000313" key="3">
    <source>
        <dbReference type="Proteomes" id="UP000019426"/>
    </source>
</evidence>
<dbReference type="KEGG" id="clt:CM240_0411"/>
<keyword evidence="1" id="KW-1133">Transmembrane helix</keyword>